<keyword evidence="2" id="KW-0812">Transmembrane</keyword>
<feature type="region of interest" description="Disordered" evidence="1">
    <location>
        <begin position="300"/>
        <end position="467"/>
    </location>
</feature>
<feature type="transmembrane region" description="Helical" evidence="2">
    <location>
        <begin position="203"/>
        <end position="222"/>
    </location>
</feature>
<protein>
    <submittedName>
        <fullName evidence="3">Uncharacterized protein</fullName>
    </submittedName>
</protein>
<feature type="transmembrane region" description="Helical" evidence="2">
    <location>
        <begin position="94"/>
        <end position="116"/>
    </location>
</feature>
<dbReference type="EMBL" id="VLLP01000001">
    <property type="protein sequence ID" value="TWJ32028.1"/>
    <property type="molecule type" value="Genomic_DNA"/>
</dbReference>
<feature type="compositionally biased region" description="Low complexity" evidence="1">
    <location>
        <begin position="320"/>
        <end position="337"/>
    </location>
</feature>
<feature type="compositionally biased region" description="Basic residues" evidence="1">
    <location>
        <begin position="456"/>
        <end position="467"/>
    </location>
</feature>
<organism evidence="3 4">
    <name type="scientific">Micromonospora sagamiensis</name>
    <dbReference type="NCBI Taxonomy" id="47875"/>
    <lineage>
        <taxon>Bacteria</taxon>
        <taxon>Bacillati</taxon>
        <taxon>Actinomycetota</taxon>
        <taxon>Actinomycetes</taxon>
        <taxon>Micromonosporales</taxon>
        <taxon>Micromonosporaceae</taxon>
        <taxon>Micromonospora</taxon>
    </lineage>
</organism>
<dbReference type="RefSeq" id="WP_186500088.1">
    <property type="nucleotide sequence ID" value="NZ_AP023438.1"/>
</dbReference>
<evidence type="ECO:0000313" key="3">
    <source>
        <dbReference type="EMBL" id="TWJ32028.1"/>
    </source>
</evidence>
<keyword evidence="4" id="KW-1185">Reference proteome</keyword>
<feature type="transmembrane region" description="Helical" evidence="2">
    <location>
        <begin position="128"/>
        <end position="146"/>
    </location>
</feature>
<feature type="transmembrane region" description="Helical" evidence="2">
    <location>
        <begin position="55"/>
        <end position="73"/>
    </location>
</feature>
<proteinExistence type="predicted"/>
<evidence type="ECO:0000256" key="1">
    <source>
        <dbReference type="SAM" id="MobiDB-lite"/>
    </source>
</evidence>
<dbReference type="AlphaFoldDB" id="A0A562WP53"/>
<keyword evidence="2" id="KW-1133">Transmembrane helix</keyword>
<dbReference type="Proteomes" id="UP000319728">
    <property type="component" value="Unassembled WGS sequence"/>
</dbReference>
<accession>A0A562WP53</accession>
<comment type="caution">
    <text evidence="3">The sequence shown here is derived from an EMBL/GenBank/DDBJ whole genome shotgun (WGS) entry which is preliminary data.</text>
</comment>
<evidence type="ECO:0000256" key="2">
    <source>
        <dbReference type="SAM" id="Phobius"/>
    </source>
</evidence>
<feature type="transmembrane region" description="Helical" evidence="2">
    <location>
        <begin position="234"/>
        <end position="255"/>
    </location>
</feature>
<feature type="compositionally biased region" description="Low complexity" evidence="1">
    <location>
        <begin position="362"/>
        <end position="383"/>
    </location>
</feature>
<feature type="transmembrane region" description="Helical" evidence="2">
    <location>
        <begin position="267"/>
        <end position="290"/>
    </location>
</feature>
<keyword evidence="2" id="KW-0472">Membrane</keyword>
<gene>
    <name evidence="3" type="ORF">JD81_05597</name>
</gene>
<name>A0A562WP53_9ACTN</name>
<reference evidence="3 4" key="1">
    <citation type="submission" date="2019-07" db="EMBL/GenBank/DDBJ databases">
        <title>R&amp;d 2014.</title>
        <authorList>
            <person name="Klenk H.-P."/>
        </authorList>
    </citation>
    <scope>NUCLEOTIDE SEQUENCE [LARGE SCALE GENOMIC DNA]</scope>
    <source>
        <strain evidence="3 4">DSM 43912</strain>
    </source>
</reference>
<evidence type="ECO:0000313" key="4">
    <source>
        <dbReference type="Proteomes" id="UP000319728"/>
    </source>
</evidence>
<sequence>MAVRGWGGTLATAVGIAAGAGAAQLGFGYGLGIISWTPPGPGAGASSDTLWATSLGWATWIAATSTIAGAVGAQRLTRRSTGAHARTRPGGIPAVLAAAFGALVAVLLVAVPARVAAPTDTVDPQSMAAAYAGAGLLVGVLVAIWAQRSPPAAANIVASIGWLWALAVAAVVDGVLAGRGMTSAQLGFWQLADRPGIRLGDHLSWLAAVLSLGSALVIGALTARRAARATYRRVGAAASGAAGPLLVAVACLLTVPRLPEIGAEQLSAQLVAAYAVVTGVAGSVLVAALAQRRDEATAGAGAGVTAIGPEGDADATSVEAGTTDAAASSPAGTTAPDPIGADPVLPGTGPGPVAAPDRDADAGAPAGPAADTDTGTATTADTGTARRRAARSTSRVPRPRREEPPAGTASSLGAADAPDGPGDTTIERSTAEPGGVETDDVPGTPAAAEPAPQPRPRGRAATRRPRD</sequence>
<feature type="transmembrane region" description="Helical" evidence="2">
    <location>
        <begin position="153"/>
        <end position="172"/>
    </location>
</feature>